<dbReference type="Pfam" id="PF13426">
    <property type="entry name" value="PAS_9"/>
    <property type="match status" value="1"/>
</dbReference>
<dbReference type="CDD" id="cd00130">
    <property type="entry name" value="PAS"/>
    <property type="match status" value="1"/>
</dbReference>
<accession>A0ABV4H5Z6</accession>
<dbReference type="Gene3D" id="3.30.450.20">
    <property type="entry name" value="PAS domain"/>
    <property type="match status" value="1"/>
</dbReference>
<dbReference type="InterPro" id="IPR052016">
    <property type="entry name" value="Bact_Sigma-Reg"/>
</dbReference>
<keyword evidence="6" id="KW-1185">Reference proteome</keyword>
<dbReference type="Gene3D" id="3.30.450.40">
    <property type="match status" value="1"/>
</dbReference>
<reference evidence="5 6" key="1">
    <citation type="submission" date="2024-07" db="EMBL/GenBank/DDBJ databases">
        <authorList>
            <person name="Thanompreechachai J."/>
            <person name="Duangmal K."/>
        </authorList>
    </citation>
    <scope>NUCLEOTIDE SEQUENCE [LARGE SCALE GENOMIC DNA]</scope>
    <source>
        <strain evidence="5 6">LSe6-4</strain>
    </source>
</reference>
<dbReference type="PANTHER" id="PTHR43156">
    <property type="entry name" value="STAGE II SPORULATION PROTEIN E-RELATED"/>
    <property type="match status" value="1"/>
</dbReference>
<dbReference type="Pfam" id="PF07228">
    <property type="entry name" value="SpoIIE"/>
    <property type="match status" value="1"/>
</dbReference>
<dbReference type="NCBIfam" id="TIGR00229">
    <property type="entry name" value="sensory_box"/>
    <property type="match status" value="1"/>
</dbReference>
<dbReference type="RefSeq" id="WP_370442322.1">
    <property type="nucleotide sequence ID" value="NZ_JBGFTU010000018.1"/>
</dbReference>
<keyword evidence="2" id="KW-0175">Coiled coil</keyword>
<dbReference type="InterPro" id="IPR029016">
    <property type="entry name" value="GAF-like_dom_sf"/>
</dbReference>
<dbReference type="SUPFAM" id="SSF55785">
    <property type="entry name" value="PYP-like sensor domain (PAS domain)"/>
    <property type="match status" value="1"/>
</dbReference>
<dbReference type="Gene3D" id="3.60.40.10">
    <property type="entry name" value="PPM-type phosphatase domain"/>
    <property type="match status" value="1"/>
</dbReference>
<gene>
    <name evidence="5" type="ORF">AB2L27_15170</name>
</gene>
<dbReference type="InterPro" id="IPR036457">
    <property type="entry name" value="PPM-type-like_dom_sf"/>
</dbReference>
<dbReference type="InterPro" id="IPR000014">
    <property type="entry name" value="PAS"/>
</dbReference>
<dbReference type="SUPFAM" id="SSF81606">
    <property type="entry name" value="PP2C-like"/>
    <property type="match status" value="1"/>
</dbReference>
<proteinExistence type="predicted"/>
<dbReference type="Proteomes" id="UP001565927">
    <property type="component" value="Unassembled WGS sequence"/>
</dbReference>
<sequence>MRDEVAAADVSAITGDAPAAVLLVHLSERTVVHVNPVARQLAPDAVLPLSVDAWSDAARLLDLDGAELSETEHPLSRVARSEPVVGQAVSAAAGSDLGDRREPLWVVALPMAGAPMLEDHALVVFLPLRDRRAARAAMDAATEQAVLRDRAVLATGLSFTVADARDPDLPLVWVNPAFTATTGYGMDEVVGRNCRFLQGPGSDPAARTTMREALEAGEPVTVTLLNYRKDGLAFWNQVAMSPIFGPDGALTHYVGIQTDVSGRVAADRARDDALAAERAARAEAEEARARAEEHRARLDLLAEATHRLSGTLDVGECRRRLLRLVVPQLADWAVVISPDDKGQIGQVTALHARAEETGRFEEYLDALRRTALRGPLQELLLQGASARRIGDYGSPQVRELRRGWVRDERVLDLSDELGVTSVLVVPLPGRRRDNDLMVLVRTGEGEEHTDDDLGIAVDLGRRAGLLLDNARLYEEQHHIATELQRSLLPDLPHVPGLQLAARYHAGQDGNDVGGDFYEVIDVPGDGVAVVIGDVAGHDVYAAAAMGHLKGLLRACAWDRTLESPAAVLSRVDELTVALGMTTMATVSYARLVPDGPGHWSLEHSSAGHPPLLVRHEDGTVRYLPDASDVPLGVEPALRRETRTERLPVGSLLLGYTDGLVERRGEVLSVGQERLARVVAAAPHDPQALCDHLLAELGDSHDDIALLAVRL</sequence>
<dbReference type="PANTHER" id="PTHR43156:SF2">
    <property type="entry name" value="STAGE II SPORULATION PROTEIN E"/>
    <property type="match status" value="1"/>
</dbReference>
<evidence type="ECO:0000259" key="3">
    <source>
        <dbReference type="PROSITE" id="PS50112"/>
    </source>
</evidence>
<dbReference type="EMBL" id="JBGFTU010000018">
    <property type="protein sequence ID" value="MEZ0166098.1"/>
    <property type="molecule type" value="Genomic_DNA"/>
</dbReference>
<protein>
    <submittedName>
        <fullName evidence="5">SpoIIE family protein phosphatase</fullName>
    </submittedName>
</protein>
<dbReference type="SMART" id="SM00331">
    <property type="entry name" value="PP2C_SIG"/>
    <property type="match status" value="1"/>
</dbReference>
<feature type="domain" description="PAC" evidence="4">
    <location>
        <begin position="218"/>
        <end position="272"/>
    </location>
</feature>
<keyword evidence="1" id="KW-0378">Hydrolase</keyword>
<dbReference type="PROSITE" id="PS50112">
    <property type="entry name" value="PAS"/>
    <property type="match status" value="1"/>
</dbReference>
<dbReference type="InterPro" id="IPR001610">
    <property type="entry name" value="PAC"/>
</dbReference>
<comment type="caution">
    <text evidence="5">The sequence shown here is derived from an EMBL/GenBank/DDBJ whole genome shotgun (WGS) entry which is preliminary data.</text>
</comment>
<evidence type="ECO:0000313" key="6">
    <source>
        <dbReference type="Proteomes" id="UP001565927"/>
    </source>
</evidence>
<evidence type="ECO:0000313" key="5">
    <source>
        <dbReference type="EMBL" id="MEZ0166098.1"/>
    </source>
</evidence>
<organism evidence="5 6">
    <name type="scientific">Kineococcus halophytocola</name>
    <dbReference type="NCBI Taxonomy" id="3234027"/>
    <lineage>
        <taxon>Bacteria</taxon>
        <taxon>Bacillati</taxon>
        <taxon>Actinomycetota</taxon>
        <taxon>Actinomycetes</taxon>
        <taxon>Kineosporiales</taxon>
        <taxon>Kineosporiaceae</taxon>
        <taxon>Kineococcus</taxon>
    </lineage>
</organism>
<dbReference type="SUPFAM" id="SSF55781">
    <property type="entry name" value="GAF domain-like"/>
    <property type="match status" value="1"/>
</dbReference>
<dbReference type="InterPro" id="IPR000700">
    <property type="entry name" value="PAS-assoc_C"/>
</dbReference>
<dbReference type="SMART" id="SM00086">
    <property type="entry name" value="PAC"/>
    <property type="match status" value="1"/>
</dbReference>
<feature type="coiled-coil region" evidence="2">
    <location>
        <begin position="270"/>
        <end position="304"/>
    </location>
</feature>
<evidence type="ECO:0000256" key="1">
    <source>
        <dbReference type="ARBA" id="ARBA00022801"/>
    </source>
</evidence>
<evidence type="ECO:0000259" key="4">
    <source>
        <dbReference type="PROSITE" id="PS50113"/>
    </source>
</evidence>
<dbReference type="InterPro" id="IPR035965">
    <property type="entry name" value="PAS-like_dom_sf"/>
</dbReference>
<dbReference type="InterPro" id="IPR001932">
    <property type="entry name" value="PPM-type_phosphatase-like_dom"/>
</dbReference>
<name>A0ABV4H5Z6_9ACTN</name>
<evidence type="ECO:0000256" key="2">
    <source>
        <dbReference type="SAM" id="Coils"/>
    </source>
</evidence>
<dbReference type="PROSITE" id="PS50113">
    <property type="entry name" value="PAC"/>
    <property type="match status" value="1"/>
</dbReference>
<feature type="domain" description="PAS" evidence="3">
    <location>
        <begin position="166"/>
        <end position="217"/>
    </location>
</feature>